<proteinExistence type="predicted"/>
<dbReference type="AlphaFoldDB" id="A0A829HH79"/>
<comment type="caution">
    <text evidence="3">The sequence shown here is derived from an EMBL/GenBank/DDBJ whole genome shotgun (WGS) entry which is preliminary data.</text>
</comment>
<reference evidence="3 4" key="1">
    <citation type="submission" date="2013-06" db="EMBL/GenBank/DDBJ databases">
        <title>The Genome Sequence of Acinetobacter gyllenbergii CIP 110306.</title>
        <authorList>
            <consortium name="The Broad Institute Genome Sequencing Platform"/>
            <consortium name="The Broad Institute Genome Sequencing Center for Infectious Disease"/>
            <person name="Cerqueira G."/>
            <person name="Feldgarden M."/>
            <person name="Courvalin P."/>
            <person name="Perichon B."/>
            <person name="Grillot-Courvalin C."/>
            <person name="Clermont D."/>
            <person name="Rocha E."/>
            <person name="Yoon E.-J."/>
            <person name="Nemec A."/>
            <person name="Young S.K."/>
            <person name="Zeng Q."/>
            <person name="Gargeya S."/>
            <person name="Fitzgerald M."/>
            <person name="Abouelleil A."/>
            <person name="Alvarado L."/>
            <person name="Berlin A.M."/>
            <person name="Chapman S.B."/>
            <person name="Dewar J."/>
            <person name="Goldberg J."/>
            <person name="Griggs A."/>
            <person name="Gujja S."/>
            <person name="Hansen M."/>
            <person name="Howarth C."/>
            <person name="Imamovic A."/>
            <person name="Larimer J."/>
            <person name="McCowan C."/>
            <person name="Murphy C."/>
            <person name="Pearson M."/>
            <person name="Priest M."/>
            <person name="Roberts A."/>
            <person name="Saif S."/>
            <person name="Shea T."/>
            <person name="Sykes S."/>
            <person name="Wortman J."/>
            <person name="Nusbaum C."/>
            <person name="Birren B."/>
        </authorList>
    </citation>
    <scope>NUCLEOTIDE SEQUENCE [LARGE SCALE GENOMIC DNA]</scope>
    <source>
        <strain evidence="3 4">CIP 110306</strain>
    </source>
</reference>
<feature type="chain" id="PRO_5032953444" description="Phosphodiester glycosidase domain-containing protein" evidence="1">
    <location>
        <begin position="21"/>
        <end position="247"/>
    </location>
</feature>
<keyword evidence="1" id="KW-0732">Signal</keyword>
<evidence type="ECO:0000259" key="2">
    <source>
        <dbReference type="Pfam" id="PF09992"/>
    </source>
</evidence>
<gene>
    <name evidence="3" type="ORF">F957_02016</name>
</gene>
<dbReference type="Pfam" id="PF09992">
    <property type="entry name" value="NAGPA"/>
    <property type="match status" value="1"/>
</dbReference>
<sequence length="247" mass="28394">MMKNWLLFTFTFLAASTPYAMQHQTIQFKQQHYDVIKVEQLDQLQLFLKSPKTNRYYQKFAAIQKALPACEQLSFAMNAGMYHADSQPVGLYVENAKELAKLNEAQGFGNFFMQPNGVVAWNDHRAVIKTTADYKHDQFKAQFATQSGPMLIYKGKINSQFLADSSSLKIRNGVGIKDNQLYFVISQQRVSFYQFAQFFKQQLKIDNALYLDGSISSLYSAQTKRHDKNFNLGPIVAEVNREKCKSY</sequence>
<name>A0A829HH79_9GAMM</name>
<protein>
    <recommendedName>
        <fullName evidence="2">Phosphodiester glycosidase domain-containing protein</fullName>
    </recommendedName>
</protein>
<dbReference type="InterPro" id="IPR018711">
    <property type="entry name" value="NAGPA"/>
</dbReference>
<dbReference type="Proteomes" id="UP000014523">
    <property type="component" value="Unassembled WGS sequence"/>
</dbReference>
<evidence type="ECO:0000313" key="4">
    <source>
        <dbReference type="Proteomes" id="UP000014523"/>
    </source>
</evidence>
<organism evidence="3 4">
    <name type="scientific">Acinetobacter gyllenbergii CIP 110306 = MTCC 11365</name>
    <dbReference type="NCBI Taxonomy" id="1217657"/>
    <lineage>
        <taxon>Bacteria</taxon>
        <taxon>Pseudomonadati</taxon>
        <taxon>Pseudomonadota</taxon>
        <taxon>Gammaproteobacteria</taxon>
        <taxon>Moraxellales</taxon>
        <taxon>Moraxellaceae</taxon>
        <taxon>Acinetobacter</taxon>
    </lineage>
</organism>
<evidence type="ECO:0000313" key="3">
    <source>
        <dbReference type="EMBL" id="EPF81476.1"/>
    </source>
</evidence>
<feature type="signal peptide" evidence="1">
    <location>
        <begin position="1"/>
        <end position="20"/>
    </location>
</feature>
<evidence type="ECO:0000256" key="1">
    <source>
        <dbReference type="SAM" id="SignalP"/>
    </source>
</evidence>
<dbReference type="EMBL" id="ATGG01000015">
    <property type="protein sequence ID" value="EPF81476.1"/>
    <property type="molecule type" value="Genomic_DNA"/>
</dbReference>
<keyword evidence="4" id="KW-1185">Reference proteome</keyword>
<accession>A0A829HH79</accession>
<feature type="domain" description="Phosphodiester glycosidase" evidence="2">
    <location>
        <begin position="73"/>
        <end position="221"/>
    </location>
</feature>